<keyword evidence="1" id="KW-1133">Transmembrane helix</keyword>
<dbReference type="InterPro" id="IPR050816">
    <property type="entry name" value="Flavin-dep_Halogenase_NPB"/>
</dbReference>
<dbReference type="Gene3D" id="3.30.9.100">
    <property type="match status" value="1"/>
</dbReference>
<evidence type="ECO:0000313" key="4">
    <source>
        <dbReference type="Proteomes" id="UP001596043"/>
    </source>
</evidence>
<reference evidence="4" key="1">
    <citation type="journal article" date="2019" name="Int. J. Syst. Evol. Microbiol.">
        <title>The Global Catalogue of Microorganisms (GCM) 10K type strain sequencing project: providing services to taxonomists for standard genome sequencing and annotation.</title>
        <authorList>
            <consortium name="The Broad Institute Genomics Platform"/>
            <consortium name="The Broad Institute Genome Sequencing Center for Infectious Disease"/>
            <person name="Wu L."/>
            <person name="Ma J."/>
        </authorList>
    </citation>
    <scope>NUCLEOTIDE SEQUENCE [LARGE SCALE GENOMIC DNA]</scope>
    <source>
        <strain evidence="4">YJ-61-S</strain>
    </source>
</reference>
<dbReference type="SUPFAM" id="SSF51905">
    <property type="entry name" value="FAD/NAD(P)-binding domain"/>
    <property type="match status" value="1"/>
</dbReference>
<gene>
    <name evidence="3" type="ORF">ACFO3O_01205</name>
</gene>
<keyword evidence="1" id="KW-0472">Membrane</keyword>
<name>A0ABV9HQR7_9FLAO</name>
<comment type="caution">
    <text evidence="3">The sequence shown here is derived from an EMBL/GenBank/DDBJ whole genome shotgun (WGS) entry which is preliminary data.</text>
</comment>
<feature type="transmembrane region" description="Helical" evidence="1">
    <location>
        <begin position="7"/>
        <end position="25"/>
    </location>
</feature>
<dbReference type="Proteomes" id="UP001596043">
    <property type="component" value="Unassembled WGS sequence"/>
</dbReference>
<dbReference type="EC" id="1.-.-.-" evidence="3"/>
<dbReference type="PROSITE" id="PS51257">
    <property type="entry name" value="PROKAR_LIPOPROTEIN"/>
    <property type="match status" value="1"/>
</dbReference>
<dbReference type="InterPro" id="IPR036188">
    <property type="entry name" value="FAD/NAD-bd_sf"/>
</dbReference>
<keyword evidence="1" id="KW-0812">Transmembrane</keyword>
<dbReference type="PANTHER" id="PTHR43747">
    <property type="entry name" value="FAD-BINDING PROTEIN"/>
    <property type="match status" value="1"/>
</dbReference>
<evidence type="ECO:0000259" key="2">
    <source>
        <dbReference type="Pfam" id="PF01494"/>
    </source>
</evidence>
<dbReference type="Pfam" id="PF01494">
    <property type="entry name" value="FAD_binding_3"/>
    <property type="match status" value="1"/>
</dbReference>
<keyword evidence="4" id="KW-1185">Reference proteome</keyword>
<keyword evidence="3" id="KW-0560">Oxidoreductase</keyword>
<protein>
    <submittedName>
        <fullName evidence="3">NAD(P)/FAD-dependent oxidoreductase</fullName>
        <ecNumber evidence="3">1.-.-.-</ecNumber>
    </submittedName>
</protein>
<dbReference type="RefSeq" id="WP_379976707.1">
    <property type="nucleotide sequence ID" value="NZ_JBHSFV010000001.1"/>
</dbReference>
<feature type="domain" description="FAD-binding" evidence="2">
    <location>
        <begin position="5"/>
        <end position="317"/>
    </location>
</feature>
<dbReference type="EMBL" id="JBHSFV010000001">
    <property type="protein sequence ID" value="MFC4632507.1"/>
    <property type="molecule type" value="Genomic_DNA"/>
</dbReference>
<sequence length="374" mass="42915">MTPIKTDILIIGGGIAGCIAAIALIDTHTVTLIDKLEHPRERIGESLAPAAQRILKELDLLDDLQSHQEQLHIQNFGMQSYWGSDQVHIVDHLRNPDGLSLSLDRKKFENYLRKTAKKRGVRCLWSTKLHHSTFEANQWLVTTTSDVYNKQHIKARFVIDATGRQSHFARSRGIKRIHLDKLMTCWMTLPNTETNKMSTIAATENGWWYSTVIPNNKRVIAFQTDSDLIDKHIFKDLTSFIKIAKENTQIAAILENNKDAIQFHGTVAANSTRLEHVTGQQWAALGDAAISFDPLSSQGMFHAMANAMQLKTLLLDVNIVDAYTTQKEDIFQKTYTQQLNDIWDQYLHHKNLFYSAETRWKEKPFWKRRHINSL</sequence>
<dbReference type="PRINTS" id="PR00420">
    <property type="entry name" value="RNGMNOXGNASE"/>
</dbReference>
<accession>A0ABV9HQR7</accession>
<dbReference type="InterPro" id="IPR002938">
    <property type="entry name" value="FAD-bd"/>
</dbReference>
<evidence type="ECO:0000256" key="1">
    <source>
        <dbReference type="SAM" id="Phobius"/>
    </source>
</evidence>
<organism evidence="3 4">
    <name type="scientific">Dokdonia ponticola</name>
    <dbReference type="NCBI Taxonomy" id="2041041"/>
    <lineage>
        <taxon>Bacteria</taxon>
        <taxon>Pseudomonadati</taxon>
        <taxon>Bacteroidota</taxon>
        <taxon>Flavobacteriia</taxon>
        <taxon>Flavobacteriales</taxon>
        <taxon>Flavobacteriaceae</taxon>
        <taxon>Dokdonia</taxon>
    </lineage>
</organism>
<dbReference type="PANTHER" id="PTHR43747:SF1">
    <property type="entry name" value="SLR1998 PROTEIN"/>
    <property type="match status" value="1"/>
</dbReference>
<proteinExistence type="predicted"/>
<evidence type="ECO:0000313" key="3">
    <source>
        <dbReference type="EMBL" id="MFC4632507.1"/>
    </source>
</evidence>
<dbReference type="Gene3D" id="3.50.50.60">
    <property type="entry name" value="FAD/NAD(P)-binding domain"/>
    <property type="match status" value="1"/>
</dbReference>
<dbReference type="GO" id="GO:0016491">
    <property type="term" value="F:oxidoreductase activity"/>
    <property type="evidence" value="ECO:0007669"/>
    <property type="project" value="UniProtKB-KW"/>
</dbReference>